<dbReference type="Gene3D" id="3.30.160.60">
    <property type="entry name" value="Classic Zinc Finger"/>
    <property type="match status" value="1"/>
</dbReference>
<dbReference type="OrthoDB" id="6077919at2759"/>
<protein>
    <recommendedName>
        <fullName evidence="2">C2H2-type domain-containing protein</fullName>
    </recommendedName>
</protein>
<feature type="compositionally biased region" description="Basic and acidic residues" evidence="1">
    <location>
        <begin position="483"/>
        <end position="492"/>
    </location>
</feature>
<sequence length="514" mass="55644">MNTVESIRPSTHHEFYDPDDVGPRDSPQLKPMKINYMPSPSPPPAVPLPPLSSADSTPEPEEEGCCKPPTRSKPKPRPSQGDAVLIAFMADGKHVDVARDAGEKPLASEIEEDEPPMKGGTEVVVSNVGEKDNATAVVEAPVAEKIALTSDAMAAMQTLAADALRATARHSPEEAQKVDRPESPKLKIEPPQTESEPMEGVKATSAPSITKLYMDRPSPASHLSPDRRHDTGAPSPVAAGELPPILHHSPQSGLTNGNGPSQITLPSISDQLGDINHLPDPPTGESAFSQSPPGRPPQHRFPPVPSHGSPPKSPNDVFPRNQLPSPGRYYTAYANRRPSQSNGEPSQYQSPNDHSGSNTETPASDQSGSTPLSGMNRMSIEGITNPQVGGYQCTYQGCTAPPFQTQYLLNSHANVHSQNRPHYCSVKGCPRSEGGKGFKRKNEMIRHGLVHDSPGYVCPFCPDREHKYPRPDNLQRHVRVHHVDKDKDDAQLRDVLSQRPEGPSRGRRRRGGTS</sequence>
<evidence type="ECO:0000313" key="4">
    <source>
        <dbReference type="Proteomes" id="UP000664132"/>
    </source>
</evidence>
<feature type="domain" description="C2H2-type" evidence="2">
    <location>
        <begin position="391"/>
        <end position="416"/>
    </location>
</feature>
<dbReference type="SMART" id="SM00355">
    <property type="entry name" value="ZnF_C2H2"/>
    <property type="match status" value="3"/>
</dbReference>
<feature type="domain" description="C2H2-type" evidence="2">
    <location>
        <begin position="456"/>
        <end position="481"/>
    </location>
</feature>
<proteinExistence type="predicted"/>
<dbReference type="InterPro" id="IPR051061">
    <property type="entry name" value="Zinc_finger_trans_reg"/>
</dbReference>
<dbReference type="PANTHER" id="PTHR46179:SF19">
    <property type="entry name" value="C2H2 FINGER DOMAIN TRANSCRIPTION FACTOR (EUROFUNG)-RELATED"/>
    <property type="match status" value="1"/>
</dbReference>
<dbReference type="InterPro" id="IPR013087">
    <property type="entry name" value="Znf_C2H2_type"/>
</dbReference>
<dbReference type="Proteomes" id="UP000664132">
    <property type="component" value="Unassembled WGS sequence"/>
</dbReference>
<accession>A0A8H7T460</accession>
<feature type="compositionally biased region" description="Polar residues" evidence="1">
    <location>
        <begin position="337"/>
        <end position="373"/>
    </location>
</feature>
<dbReference type="GO" id="GO:0006357">
    <property type="term" value="P:regulation of transcription by RNA polymerase II"/>
    <property type="evidence" value="ECO:0007669"/>
    <property type="project" value="TreeGrafter"/>
</dbReference>
<evidence type="ECO:0000313" key="3">
    <source>
        <dbReference type="EMBL" id="KAG4411918.1"/>
    </source>
</evidence>
<gene>
    <name evidence="3" type="ORF">IFR04_014937</name>
</gene>
<feature type="compositionally biased region" description="Pro residues" evidence="1">
    <location>
        <begin position="39"/>
        <end position="50"/>
    </location>
</feature>
<dbReference type="SUPFAM" id="SSF57667">
    <property type="entry name" value="beta-beta-alpha zinc fingers"/>
    <property type="match status" value="1"/>
</dbReference>
<feature type="compositionally biased region" description="Basic residues" evidence="1">
    <location>
        <begin position="505"/>
        <end position="514"/>
    </location>
</feature>
<dbReference type="AlphaFoldDB" id="A0A8H7T460"/>
<organism evidence="3 4">
    <name type="scientific">Cadophora malorum</name>
    <dbReference type="NCBI Taxonomy" id="108018"/>
    <lineage>
        <taxon>Eukaryota</taxon>
        <taxon>Fungi</taxon>
        <taxon>Dikarya</taxon>
        <taxon>Ascomycota</taxon>
        <taxon>Pezizomycotina</taxon>
        <taxon>Leotiomycetes</taxon>
        <taxon>Helotiales</taxon>
        <taxon>Ploettnerulaceae</taxon>
        <taxon>Cadophora</taxon>
    </lineage>
</organism>
<dbReference type="PANTHER" id="PTHR46179">
    <property type="entry name" value="ZINC FINGER PROTEIN"/>
    <property type="match status" value="1"/>
</dbReference>
<evidence type="ECO:0000256" key="1">
    <source>
        <dbReference type="SAM" id="MobiDB-lite"/>
    </source>
</evidence>
<keyword evidence="4" id="KW-1185">Reference proteome</keyword>
<evidence type="ECO:0000259" key="2">
    <source>
        <dbReference type="SMART" id="SM00355"/>
    </source>
</evidence>
<feature type="compositionally biased region" description="Basic and acidic residues" evidence="1">
    <location>
        <begin position="170"/>
        <end position="188"/>
    </location>
</feature>
<dbReference type="InterPro" id="IPR036236">
    <property type="entry name" value="Znf_C2H2_sf"/>
</dbReference>
<feature type="region of interest" description="Disordered" evidence="1">
    <location>
        <begin position="483"/>
        <end position="514"/>
    </location>
</feature>
<feature type="region of interest" description="Disordered" evidence="1">
    <location>
        <begin position="164"/>
        <end position="383"/>
    </location>
</feature>
<dbReference type="GO" id="GO:0005634">
    <property type="term" value="C:nucleus"/>
    <property type="evidence" value="ECO:0007669"/>
    <property type="project" value="TreeGrafter"/>
</dbReference>
<dbReference type="EMBL" id="JAFJYH010000427">
    <property type="protein sequence ID" value="KAG4411918.1"/>
    <property type="molecule type" value="Genomic_DNA"/>
</dbReference>
<feature type="domain" description="C2H2-type" evidence="2">
    <location>
        <begin position="422"/>
        <end position="451"/>
    </location>
</feature>
<reference evidence="3" key="1">
    <citation type="submission" date="2021-02" db="EMBL/GenBank/DDBJ databases">
        <title>Genome sequence Cadophora malorum strain M34.</title>
        <authorList>
            <person name="Stefanovic E."/>
            <person name="Vu D."/>
            <person name="Scully C."/>
            <person name="Dijksterhuis J."/>
            <person name="Roader J."/>
            <person name="Houbraken J."/>
        </authorList>
    </citation>
    <scope>NUCLEOTIDE SEQUENCE</scope>
    <source>
        <strain evidence="3">M34</strain>
    </source>
</reference>
<feature type="region of interest" description="Disordered" evidence="1">
    <location>
        <begin position="1"/>
        <end position="81"/>
    </location>
</feature>
<name>A0A8H7T460_9HELO</name>
<comment type="caution">
    <text evidence="3">The sequence shown here is derived from an EMBL/GenBank/DDBJ whole genome shotgun (WGS) entry which is preliminary data.</text>
</comment>
<feature type="compositionally biased region" description="Polar residues" evidence="1">
    <location>
        <begin position="249"/>
        <end position="270"/>
    </location>
</feature>
<feature type="compositionally biased region" description="Pro residues" evidence="1">
    <location>
        <begin position="293"/>
        <end position="305"/>
    </location>
</feature>